<keyword evidence="3 4" id="KW-0408">Iron</keyword>
<dbReference type="InterPro" id="IPR055557">
    <property type="entry name" value="DUF7133"/>
</dbReference>
<dbReference type="InterPro" id="IPR011042">
    <property type="entry name" value="6-blade_b-propeller_TolB-like"/>
</dbReference>
<dbReference type="InterPro" id="IPR011989">
    <property type="entry name" value="ARM-like"/>
</dbReference>
<evidence type="ECO:0000256" key="4">
    <source>
        <dbReference type="PROSITE-ProRule" id="PRU00433"/>
    </source>
</evidence>
<dbReference type="SUPFAM" id="SSF48371">
    <property type="entry name" value="ARM repeat"/>
    <property type="match status" value="1"/>
</dbReference>
<keyword evidence="2 4" id="KW-0479">Metal-binding</keyword>
<accession>A0ABY7ARS1</accession>
<feature type="signal peptide" evidence="5">
    <location>
        <begin position="1"/>
        <end position="26"/>
    </location>
</feature>
<dbReference type="NCBIfam" id="TIGR02603">
    <property type="entry name" value="CxxCH_TIGR02603"/>
    <property type="match status" value="1"/>
</dbReference>
<evidence type="ECO:0000313" key="8">
    <source>
        <dbReference type="Proteomes" id="UP001163726"/>
    </source>
</evidence>
<evidence type="ECO:0000313" key="7">
    <source>
        <dbReference type="EMBL" id="WAJ71826.1"/>
    </source>
</evidence>
<geneLocation type="plasmid" evidence="7 8">
    <name>pCadTS8_1</name>
</geneLocation>
<protein>
    <submittedName>
        <fullName evidence="7">NPCBM/NEW2 domain-containing protein</fullName>
    </submittedName>
</protein>
<reference evidence="7" key="1">
    <citation type="submission" date="2022-10" db="EMBL/GenBank/DDBJ databases">
        <title>Catenovulum adriacola sp. nov. isolated in the Harbour of Susak.</title>
        <authorList>
            <person name="Schoch T."/>
            <person name="Reich S.J."/>
            <person name="Stoeferle S."/>
            <person name="Flaiz M."/>
            <person name="Kazda M."/>
            <person name="Riedel C.U."/>
            <person name="Duerre P."/>
        </authorList>
    </citation>
    <scope>NUCLEOTIDE SEQUENCE</scope>
    <source>
        <strain evidence="7">TS8</strain>
        <plasmid evidence="7">pCadTS8_1</plasmid>
    </source>
</reference>
<dbReference type="InterPro" id="IPR009056">
    <property type="entry name" value="Cyt_c-like_dom"/>
</dbReference>
<keyword evidence="8" id="KW-1185">Reference proteome</keyword>
<dbReference type="SUPFAM" id="SSF46626">
    <property type="entry name" value="Cytochrome c"/>
    <property type="match status" value="1"/>
</dbReference>
<dbReference type="PANTHER" id="PTHR33546">
    <property type="entry name" value="LARGE, MULTIFUNCTIONAL SECRETED PROTEIN-RELATED"/>
    <property type="match status" value="1"/>
</dbReference>
<dbReference type="PANTHER" id="PTHR33546:SF1">
    <property type="entry name" value="LARGE, MULTIFUNCTIONAL SECRETED PROTEIN"/>
    <property type="match status" value="1"/>
</dbReference>
<dbReference type="InterPro" id="IPR013427">
    <property type="entry name" value="Haem-bd_dom_put"/>
</dbReference>
<keyword evidence="1 4" id="KW-0349">Heme</keyword>
<evidence type="ECO:0000256" key="3">
    <source>
        <dbReference type="ARBA" id="ARBA00023004"/>
    </source>
</evidence>
<dbReference type="Gene3D" id="1.10.760.10">
    <property type="entry name" value="Cytochrome c-like domain"/>
    <property type="match status" value="1"/>
</dbReference>
<keyword evidence="5" id="KW-0732">Signal</keyword>
<name>A0ABY7ARS1_9ALTE</name>
<dbReference type="InterPro" id="IPR013428">
    <property type="entry name" value="Membrane-bound_put_N"/>
</dbReference>
<proteinExistence type="predicted"/>
<keyword evidence="7" id="KW-0614">Plasmid</keyword>
<evidence type="ECO:0000259" key="6">
    <source>
        <dbReference type="PROSITE" id="PS51007"/>
    </source>
</evidence>
<dbReference type="InterPro" id="IPR008979">
    <property type="entry name" value="Galactose-bd-like_sf"/>
</dbReference>
<dbReference type="Gene3D" id="2.120.10.30">
    <property type="entry name" value="TolB, C-terminal domain"/>
    <property type="match status" value="1"/>
</dbReference>
<evidence type="ECO:0000256" key="2">
    <source>
        <dbReference type="ARBA" id="ARBA00022723"/>
    </source>
</evidence>
<feature type="domain" description="Cytochrome c" evidence="6">
    <location>
        <begin position="908"/>
        <end position="1043"/>
    </location>
</feature>
<evidence type="ECO:0000256" key="5">
    <source>
        <dbReference type="SAM" id="SignalP"/>
    </source>
</evidence>
<dbReference type="Pfam" id="PF08305">
    <property type="entry name" value="NPCBM"/>
    <property type="match status" value="1"/>
</dbReference>
<dbReference type="EMBL" id="CP109966">
    <property type="protein sequence ID" value="WAJ71826.1"/>
    <property type="molecule type" value="Genomic_DNA"/>
</dbReference>
<dbReference type="InterPro" id="IPR038637">
    <property type="entry name" value="NPCBM_sf"/>
</dbReference>
<dbReference type="Gene3D" id="2.60.120.1060">
    <property type="entry name" value="NPCBM/NEW2 domain"/>
    <property type="match status" value="1"/>
</dbReference>
<evidence type="ECO:0000256" key="1">
    <source>
        <dbReference type="ARBA" id="ARBA00022617"/>
    </source>
</evidence>
<dbReference type="Proteomes" id="UP001163726">
    <property type="component" value="Plasmid pCadTS8_1"/>
</dbReference>
<dbReference type="InterPro" id="IPR013222">
    <property type="entry name" value="Glyco_hyd_98_carb-bd"/>
</dbReference>
<feature type="chain" id="PRO_5045936789" evidence="5">
    <location>
        <begin position="27"/>
        <end position="1043"/>
    </location>
</feature>
<dbReference type="InterPro" id="IPR036909">
    <property type="entry name" value="Cyt_c-like_dom_sf"/>
</dbReference>
<dbReference type="InterPro" id="IPR016024">
    <property type="entry name" value="ARM-type_fold"/>
</dbReference>
<dbReference type="Pfam" id="PF23500">
    <property type="entry name" value="DUF7133"/>
    <property type="match status" value="1"/>
</dbReference>
<dbReference type="PROSITE" id="PS51007">
    <property type="entry name" value="CYTC"/>
    <property type="match status" value="1"/>
</dbReference>
<gene>
    <name evidence="7" type="ORF">OLW01_15940</name>
</gene>
<sequence>MIYKLFSLLGSTGGLLLCLWPLHAQQAESTQPELVPASLFNLPDDLEIKVWAKSPDFYNPTNMDIDIKGRVWVTEAVNYRTFNANKNKGLNFPKGDRVVVLEDKNSDGKAETSTVFVQEEALVAPLGISVFDNEIYVASAPNLIKYTDVNRNLVFEPEVDKREIFLTGFGGLDHDHSLHAFVSGPDGALYTATGNAGPHIVKDKSGWTLRAGSSYVGGSPYQKNNQPGLKSDDGRVYVGGVALRIEQDGTGMEVIGHNFRNSYELVVNSFGDVFQNDNDDPPACRTTWLMKYGNLGFASNDGARTWRADQRPGQPVAVAEWRQQDPGILPAGDVYGAGAPTGIAYYENGALGKEYEGMLLSAESALSVIFGYHPKPDGAGFDLGNRLNFVSTKSNHTATPSNLHTWFRPSDIAIGADGAIYLSDWFDPGVGGHKMSDQLSHGSIYRIAPKNKRLNVPDIDLTQVQGQIEALKSPAPSVRMLGFHRLVKSGISAMPALKRLLKHDNQYIAARAIWVLANLGERGLAEVSGLLKSTNQQYVITAYRAMLTVAPELKLALAKQLIGRDHPALLREIALSLRDVDFTQKQALILKLAEQYKTKDPWLLEAIGTASEGDEPKVYKVLHQKLATDDANKWSEQFTDLAWRLHPRQAASDFYKRARNESFGITTRKASIDALAFISTQQAGQYMLELAINGPDDTRVYTDWWVRNRDTNDLRAFNLAAQLPKQKPMQAPVPITIEQPAYQSEILNKPKQIADIDLDITGANRLYLEVEQDDPNLNWGLGLWVNAYFIDAEGSRVALRDFPWSAANTKQGYIAKNMTARGLPITLPGSQKLIGGLGVNAPSTLFYSLSGHQFVRFVAQGRVDHKVQRKKYNEPKANIRFKVYHDGGSAQTQAGEYRTIKQILALTGDVERGEALFNGRAVCFTCHKIGQEGGDIGPDLTAIAKKFGTEYLLDSIINPSAAMSFGFETVKIKKTDNTSIEGFLVSDSASVVLKTIAGQMHSIAQTDIVSKTTSDQSIMPSAKLLGLSEQDLMDIIAYLQSLD</sequence>
<dbReference type="NCBIfam" id="TIGR02604">
    <property type="entry name" value="Piru_Ver_Nterm"/>
    <property type="match status" value="1"/>
</dbReference>
<organism evidence="7 8">
    <name type="scientific">Catenovulum adriaticum</name>
    <dbReference type="NCBI Taxonomy" id="2984846"/>
    <lineage>
        <taxon>Bacteria</taxon>
        <taxon>Pseudomonadati</taxon>
        <taxon>Pseudomonadota</taxon>
        <taxon>Gammaproteobacteria</taxon>
        <taxon>Alteromonadales</taxon>
        <taxon>Alteromonadaceae</taxon>
        <taxon>Catenovulum</taxon>
    </lineage>
</organism>
<dbReference type="SUPFAM" id="SSF49785">
    <property type="entry name" value="Galactose-binding domain-like"/>
    <property type="match status" value="1"/>
</dbReference>
<dbReference type="Gene3D" id="1.25.10.10">
    <property type="entry name" value="Leucine-rich Repeat Variant"/>
    <property type="match status" value="1"/>
</dbReference>
<dbReference type="RefSeq" id="WP_268076548.1">
    <property type="nucleotide sequence ID" value="NZ_CP109966.1"/>
</dbReference>
<dbReference type="SUPFAM" id="SSF101898">
    <property type="entry name" value="NHL repeat"/>
    <property type="match status" value="1"/>
</dbReference>